<keyword evidence="10" id="KW-0456">Lyase</keyword>
<evidence type="ECO:0000256" key="1">
    <source>
        <dbReference type="ARBA" id="ARBA00001163"/>
    </source>
</evidence>
<dbReference type="InterPro" id="IPR036778">
    <property type="entry name" value="OHCU_decarboxylase_sf"/>
</dbReference>
<dbReference type="OrthoDB" id="9970124at2759"/>
<sequence length="172" mass="19351">MDIGTVNSLSYEDFVDVFGNIVEKCPLVAAAVWSQRPFSNLAQMETAVNDFIDSLTVSGKEGVLRCHPCLAGRELHSGSLTADSREEQRQAGLTSLDPAEAEHLQRLNVQYKQRFGFPFVICARLNDRATIEHRLVERLANEPTQELRLAIEEVKKICRLRLQSLVAWANKL</sequence>
<dbReference type="InterPro" id="IPR018020">
    <property type="entry name" value="OHCU_decarboxylase"/>
</dbReference>
<comment type="catalytic activity">
    <reaction evidence="1">
        <text>5-hydroxy-2-oxo-4-ureido-2,5-dihydro-1H-imidazole-5-carboxylate + H(+) = (S)-allantoin + CO2</text>
        <dbReference type="Rhea" id="RHEA:26301"/>
        <dbReference type="ChEBI" id="CHEBI:15378"/>
        <dbReference type="ChEBI" id="CHEBI:15678"/>
        <dbReference type="ChEBI" id="CHEBI:16526"/>
        <dbReference type="ChEBI" id="CHEBI:58639"/>
        <dbReference type="EC" id="4.1.1.97"/>
    </reaction>
</comment>
<dbReference type="GO" id="GO:0000255">
    <property type="term" value="P:allantoin metabolic process"/>
    <property type="evidence" value="ECO:0007669"/>
    <property type="project" value="InterPro"/>
</dbReference>
<evidence type="ECO:0000256" key="12">
    <source>
        <dbReference type="ARBA" id="ARBA00032116"/>
    </source>
</evidence>
<dbReference type="GO" id="GO:0019628">
    <property type="term" value="P:urate catabolic process"/>
    <property type="evidence" value="ECO:0007669"/>
    <property type="project" value="UniProtKB-UniPathway"/>
</dbReference>
<dbReference type="GO" id="GO:0005777">
    <property type="term" value="C:peroxisome"/>
    <property type="evidence" value="ECO:0007669"/>
    <property type="project" value="UniProtKB-SubCell"/>
</dbReference>
<dbReference type="AlphaFoldDB" id="A0A0P7WNR6"/>
<evidence type="ECO:0000256" key="8">
    <source>
        <dbReference type="ARBA" id="ARBA00022793"/>
    </source>
</evidence>
<dbReference type="PANTHER" id="PTHR43466">
    <property type="entry name" value="2-OXO-4-HYDROXY-4-CARBOXY-5-UREIDOIMIDAZOLINE DECARBOXYLASE-RELATED"/>
    <property type="match status" value="1"/>
</dbReference>
<protein>
    <recommendedName>
        <fullName evidence="13">2-oxo-4-hydroxy-4-carboxy-5-ureidoimidazoline decarboxylase</fullName>
        <ecNumber evidence="6">4.1.1.97</ecNumber>
    </recommendedName>
    <alternativeName>
        <fullName evidence="12">Parahox neighbor</fullName>
    </alternativeName>
    <alternativeName>
        <fullName evidence="11">Ureidoimidazoline (2-oxo-4-hydroxy-4-carboxy-5-) decarboxylase</fullName>
    </alternativeName>
</protein>
<gene>
    <name evidence="15" type="ORF">Z043_118982</name>
</gene>
<evidence type="ECO:0000256" key="9">
    <source>
        <dbReference type="ARBA" id="ARBA00023140"/>
    </source>
</evidence>
<dbReference type="GeneTree" id="ENSGT00390000002395"/>
<dbReference type="GO" id="GO:0051997">
    <property type="term" value="F:2-oxo-4-hydroxy-4-carboxy-5-ureidoimidazoline decarboxylase activity"/>
    <property type="evidence" value="ECO:0007669"/>
    <property type="project" value="UniProtKB-EC"/>
</dbReference>
<evidence type="ECO:0000256" key="6">
    <source>
        <dbReference type="ARBA" id="ARBA00012257"/>
    </source>
</evidence>
<dbReference type="EC" id="4.1.1.97" evidence="6"/>
<evidence type="ECO:0000256" key="5">
    <source>
        <dbReference type="ARBA" id="ARBA00005793"/>
    </source>
</evidence>
<dbReference type="SUPFAM" id="SSF158694">
    <property type="entry name" value="UraD-Like"/>
    <property type="match status" value="1"/>
</dbReference>
<keyword evidence="18" id="KW-1185">Reference proteome</keyword>
<comment type="similarity">
    <text evidence="5">Belongs to the OHCU decarboxylase family.</text>
</comment>
<reference evidence="15 17" key="1">
    <citation type="submission" date="2015-08" db="EMBL/GenBank/DDBJ databases">
        <title>The genome of the Asian arowana (Scleropages formosus).</title>
        <authorList>
            <person name="Tan M.H."/>
            <person name="Gan H.M."/>
            <person name="Croft L.J."/>
            <person name="Austin C.M."/>
        </authorList>
    </citation>
    <scope>NUCLEOTIDE SEQUENCE [LARGE SCALE GENOMIC DNA]</scope>
    <source>
        <strain evidence="15">Aro1</strain>
    </source>
</reference>
<dbReference type="Ensembl" id="ENSSFOT00015024926.2">
    <property type="protein sequence ID" value="ENSSFOP00015024658.1"/>
    <property type="gene ID" value="ENSSFOG00015015860.2"/>
</dbReference>
<evidence type="ECO:0000313" key="17">
    <source>
        <dbReference type="Proteomes" id="UP000034805"/>
    </source>
</evidence>
<dbReference type="PANTHER" id="PTHR43466:SF1">
    <property type="entry name" value="2-OXO-4-HYDROXY-4-CARBOXY-5-UREIDOIMIDAZOLINE DECARBOXYLASE-RELATED"/>
    <property type="match status" value="1"/>
</dbReference>
<evidence type="ECO:0000256" key="10">
    <source>
        <dbReference type="ARBA" id="ARBA00023239"/>
    </source>
</evidence>
<evidence type="ECO:0000256" key="2">
    <source>
        <dbReference type="ARBA" id="ARBA00002506"/>
    </source>
</evidence>
<accession>A0A0P7WNR6</accession>
<dbReference type="GO" id="GO:0006144">
    <property type="term" value="P:purine nucleobase metabolic process"/>
    <property type="evidence" value="ECO:0007669"/>
    <property type="project" value="UniProtKB-KW"/>
</dbReference>
<evidence type="ECO:0000313" key="15">
    <source>
        <dbReference type="EMBL" id="KPP62806.1"/>
    </source>
</evidence>
<evidence type="ECO:0000256" key="3">
    <source>
        <dbReference type="ARBA" id="ARBA00004275"/>
    </source>
</evidence>
<feature type="domain" description="Oxo-4-hydroxy-4-carboxy-5-ureidoimidazoline decarboxylase" evidence="14">
    <location>
        <begin position="7"/>
        <end position="163"/>
    </location>
</feature>
<dbReference type="Proteomes" id="UP000034805">
    <property type="component" value="Unassembled WGS sequence"/>
</dbReference>
<reference evidence="16 18" key="2">
    <citation type="submission" date="2019-04" db="EMBL/GenBank/DDBJ databases">
        <authorList>
            <consortium name="Wellcome Sanger Institute Data Sharing"/>
        </authorList>
    </citation>
    <scope>NUCLEOTIDE SEQUENCE [LARGE SCALE GENOMIC DNA]</scope>
</reference>
<comment type="subcellular location">
    <subcellularLocation>
        <location evidence="3">Peroxisome</location>
    </subcellularLocation>
</comment>
<evidence type="ECO:0000256" key="4">
    <source>
        <dbReference type="ARBA" id="ARBA00004754"/>
    </source>
</evidence>
<dbReference type="Pfam" id="PF09349">
    <property type="entry name" value="OHCU_decarbox"/>
    <property type="match status" value="1"/>
</dbReference>
<proteinExistence type="inferred from homology"/>
<dbReference type="EMBL" id="JARO02008370">
    <property type="protein sequence ID" value="KPP62806.1"/>
    <property type="molecule type" value="Genomic_DNA"/>
</dbReference>
<dbReference type="UniPathway" id="UPA00394">
    <property type="reaction ID" value="UER00652"/>
</dbReference>
<comment type="function">
    <text evidence="2">Catalyzes the stereoselective decarboxylation of 2-oxo-4-hydroxy-4-carboxy-5-ureidoimidazoline (OHCU) to (S)-allantoin.</text>
</comment>
<dbReference type="InterPro" id="IPR017580">
    <property type="entry name" value="OHCU_decarboxylase-1"/>
</dbReference>
<dbReference type="STRING" id="113540.ENSSFOP00015024658"/>
<reference evidence="16" key="3">
    <citation type="submission" date="2025-05" db="UniProtKB">
        <authorList>
            <consortium name="Ensembl"/>
        </authorList>
    </citation>
    <scope>IDENTIFICATION</scope>
</reference>
<dbReference type="FunFam" id="1.10.3330.10:FF:000001">
    <property type="entry name" value="2-oxo-4-hydroxy-4-carboxy-5-ureidoimidazoline decarboxylase"/>
    <property type="match status" value="1"/>
</dbReference>
<evidence type="ECO:0000256" key="11">
    <source>
        <dbReference type="ARBA" id="ARBA00030624"/>
    </source>
</evidence>
<evidence type="ECO:0000256" key="13">
    <source>
        <dbReference type="ARBA" id="ARBA00071134"/>
    </source>
</evidence>
<evidence type="ECO:0000259" key="14">
    <source>
        <dbReference type="Pfam" id="PF09349"/>
    </source>
</evidence>
<dbReference type="Proteomes" id="UP000694397">
    <property type="component" value="Chromosome 24"/>
</dbReference>
<comment type="pathway">
    <text evidence="4">Purine metabolism; urate degradation; (S)-allantoin from urate: step 3/3.</text>
</comment>
<name>A0A0P7WNR6_SCLFO</name>
<keyword evidence="7" id="KW-0659">Purine metabolism</keyword>
<keyword evidence="9" id="KW-0576">Peroxisome</keyword>
<dbReference type="Gene3D" id="1.10.3330.10">
    <property type="entry name" value="Oxo-4-hydroxy-4-carboxy-5-ureidoimidazoline decarboxylase"/>
    <property type="match status" value="1"/>
</dbReference>
<evidence type="ECO:0000313" key="18">
    <source>
        <dbReference type="Proteomes" id="UP000694397"/>
    </source>
</evidence>
<keyword evidence="8" id="KW-0210">Decarboxylase</keyword>
<evidence type="ECO:0000256" key="7">
    <source>
        <dbReference type="ARBA" id="ARBA00022631"/>
    </source>
</evidence>
<organism evidence="15 17">
    <name type="scientific">Scleropages formosus</name>
    <name type="common">Asian bonytongue</name>
    <name type="synonym">Osteoglossum formosum</name>
    <dbReference type="NCBI Taxonomy" id="113540"/>
    <lineage>
        <taxon>Eukaryota</taxon>
        <taxon>Metazoa</taxon>
        <taxon>Chordata</taxon>
        <taxon>Craniata</taxon>
        <taxon>Vertebrata</taxon>
        <taxon>Euteleostomi</taxon>
        <taxon>Actinopterygii</taxon>
        <taxon>Neopterygii</taxon>
        <taxon>Teleostei</taxon>
        <taxon>Osteoglossocephala</taxon>
        <taxon>Osteoglossomorpha</taxon>
        <taxon>Osteoglossiformes</taxon>
        <taxon>Osteoglossidae</taxon>
        <taxon>Scleropages</taxon>
    </lineage>
</organism>
<dbReference type="NCBIfam" id="TIGR03164">
    <property type="entry name" value="UHCUDC"/>
    <property type="match status" value="1"/>
</dbReference>
<evidence type="ECO:0000313" key="16">
    <source>
        <dbReference type="Ensembl" id="ENSSFOP00015024658.1"/>
    </source>
</evidence>